<accession>A0ACC0I3D2</accession>
<keyword evidence="2" id="KW-1185">Reference proteome</keyword>
<gene>
    <name evidence="1" type="ORF">LOK49_LG04G00013</name>
</gene>
<organism evidence="1 2">
    <name type="scientific">Camellia lanceoleosa</name>
    <dbReference type="NCBI Taxonomy" id="1840588"/>
    <lineage>
        <taxon>Eukaryota</taxon>
        <taxon>Viridiplantae</taxon>
        <taxon>Streptophyta</taxon>
        <taxon>Embryophyta</taxon>
        <taxon>Tracheophyta</taxon>
        <taxon>Spermatophyta</taxon>
        <taxon>Magnoliopsida</taxon>
        <taxon>eudicotyledons</taxon>
        <taxon>Gunneridae</taxon>
        <taxon>Pentapetalae</taxon>
        <taxon>asterids</taxon>
        <taxon>Ericales</taxon>
        <taxon>Theaceae</taxon>
        <taxon>Camellia</taxon>
    </lineage>
</organism>
<comment type="caution">
    <text evidence="1">The sequence shown here is derived from an EMBL/GenBank/DDBJ whole genome shotgun (WGS) entry which is preliminary data.</text>
</comment>
<reference evidence="1 2" key="1">
    <citation type="journal article" date="2022" name="Plant J.">
        <title>Chromosome-level genome of Camellia lanceoleosa provides a valuable resource for understanding genome evolution and self-incompatibility.</title>
        <authorList>
            <person name="Gong W."/>
            <person name="Xiao S."/>
            <person name="Wang L."/>
            <person name="Liao Z."/>
            <person name="Chang Y."/>
            <person name="Mo W."/>
            <person name="Hu G."/>
            <person name="Li W."/>
            <person name="Zhao G."/>
            <person name="Zhu H."/>
            <person name="Hu X."/>
            <person name="Ji K."/>
            <person name="Xiang X."/>
            <person name="Song Q."/>
            <person name="Yuan D."/>
            <person name="Jin S."/>
            <person name="Zhang L."/>
        </authorList>
    </citation>
    <scope>NUCLEOTIDE SEQUENCE [LARGE SCALE GENOMIC DNA]</scope>
    <source>
        <strain evidence="1">SQ_2022a</strain>
    </source>
</reference>
<dbReference type="Proteomes" id="UP001060215">
    <property type="component" value="Chromosome 2"/>
</dbReference>
<protein>
    <submittedName>
        <fullName evidence="1">Uncharacterized protein</fullName>
    </submittedName>
</protein>
<proteinExistence type="predicted"/>
<dbReference type="EMBL" id="CM045759">
    <property type="protein sequence ID" value="KAI8019748.1"/>
    <property type="molecule type" value="Genomic_DNA"/>
</dbReference>
<evidence type="ECO:0000313" key="1">
    <source>
        <dbReference type="EMBL" id="KAI8019748.1"/>
    </source>
</evidence>
<evidence type="ECO:0000313" key="2">
    <source>
        <dbReference type="Proteomes" id="UP001060215"/>
    </source>
</evidence>
<sequence>MIKRQSLRSSLLSLFDPQQHRSRCRRHRLGGRSLMAAAFSLFQGGNDPLLVVLSKRLQAHALLHHHHRNQRYHSYASSSSSSLIGRFPFPSSSSSSSSSVGGGGGGGATLLLNGRCVNGGLTLKGCSSSDSWDYIRKKRIDDNSSNNNHHHRHHQNHNNAFQNAQAFAPTLPQLVRDSKIGLEEDECDAAAAAARFASCDPRSPLGFPDQPFPAKIVVAVDVDEVLGNFVSALNRFIADRYSLNHSVSEYHVYEFFKIWNCSRDEADIRRRLISRQGFIQFQVLSRLSRSYQDFVIYQ</sequence>
<name>A0ACC0I3D2_9ERIC</name>